<gene>
    <name evidence="1" type="ORF">BDP81DRAFT_420901</name>
</gene>
<protein>
    <submittedName>
        <fullName evidence="1">Uncharacterized protein</fullName>
    </submittedName>
</protein>
<reference evidence="1" key="1">
    <citation type="submission" date="2021-06" db="EMBL/GenBank/DDBJ databases">
        <title>Comparative genomics, transcriptomics and evolutionary studies reveal genomic signatures of adaptation to plant cell wall in hemibiotrophic fungi.</title>
        <authorList>
            <consortium name="DOE Joint Genome Institute"/>
            <person name="Baroncelli R."/>
            <person name="Diaz J.F."/>
            <person name="Benocci T."/>
            <person name="Peng M."/>
            <person name="Battaglia E."/>
            <person name="Haridas S."/>
            <person name="Andreopoulos W."/>
            <person name="Labutti K."/>
            <person name="Pangilinan J."/>
            <person name="Floch G.L."/>
            <person name="Makela M.R."/>
            <person name="Henrissat B."/>
            <person name="Grigoriev I.V."/>
            <person name="Crouch J.A."/>
            <person name="De Vries R.P."/>
            <person name="Sukno S.A."/>
            <person name="Thon M.R."/>
        </authorList>
    </citation>
    <scope>NUCLEOTIDE SEQUENCE</scope>
    <source>
        <strain evidence="1">CBS 102054</strain>
    </source>
</reference>
<dbReference type="AlphaFoldDB" id="A0AAJ0EJV0"/>
<evidence type="ECO:0000313" key="2">
    <source>
        <dbReference type="Proteomes" id="UP001243989"/>
    </source>
</evidence>
<comment type="caution">
    <text evidence="1">The sequence shown here is derived from an EMBL/GenBank/DDBJ whole genome shotgun (WGS) entry which is preliminary data.</text>
</comment>
<dbReference type="RefSeq" id="XP_060448008.1">
    <property type="nucleotide sequence ID" value="XM_060589883.1"/>
</dbReference>
<name>A0AAJ0EJV0_9PEZI</name>
<proteinExistence type="predicted"/>
<evidence type="ECO:0000313" key="1">
    <source>
        <dbReference type="EMBL" id="KAK1639401.1"/>
    </source>
</evidence>
<dbReference type="Proteomes" id="UP001243989">
    <property type="component" value="Unassembled WGS sequence"/>
</dbReference>
<dbReference type="GeneID" id="85474745"/>
<keyword evidence="2" id="KW-1185">Reference proteome</keyword>
<sequence>MPKTVTGKGAPQRCFPFEPTATKYVYRTCPSLQSKHRRHFFRTHSRCNRVHPATTAFTPDNATTNPLRNVHAVTTLANLGSGQMPPPKKEFRFRVALGHAPTFLWPPDTLLHGLIDESKVAGTHARDSRQQCRSIPRPLDRRYWHCLEKDPEKRTTSRFRPLSCPPLSEHCRST</sequence>
<dbReference type="EMBL" id="JAHMHQ010000005">
    <property type="protein sequence ID" value="KAK1639401.1"/>
    <property type="molecule type" value="Genomic_DNA"/>
</dbReference>
<accession>A0AAJ0EJV0</accession>
<organism evidence="1 2">
    <name type="scientific">Colletotrichum phormii</name>
    <dbReference type="NCBI Taxonomy" id="359342"/>
    <lineage>
        <taxon>Eukaryota</taxon>
        <taxon>Fungi</taxon>
        <taxon>Dikarya</taxon>
        <taxon>Ascomycota</taxon>
        <taxon>Pezizomycotina</taxon>
        <taxon>Sordariomycetes</taxon>
        <taxon>Hypocreomycetidae</taxon>
        <taxon>Glomerellales</taxon>
        <taxon>Glomerellaceae</taxon>
        <taxon>Colletotrichum</taxon>
        <taxon>Colletotrichum acutatum species complex</taxon>
    </lineage>
</organism>